<dbReference type="Proteomes" id="UP001317191">
    <property type="component" value="Unassembled WGS sequence"/>
</dbReference>
<gene>
    <name evidence="1" type="ORF">NAT50_06855</name>
</gene>
<comment type="caution">
    <text evidence="1">The sequence shown here is derived from an EMBL/GenBank/DDBJ whole genome shotgun (WGS) entry which is preliminary data.</text>
</comment>
<dbReference type="EMBL" id="JAMLJM010000004">
    <property type="protein sequence ID" value="MCL9809074.1"/>
    <property type="molecule type" value="Genomic_DNA"/>
</dbReference>
<protein>
    <submittedName>
        <fullName evidence="1">Glycosyltransferase family 47 protein</fullName>
    </submittedName>
</protein>
<evidence type="ECO:0000313" key="1">
    <source>
        <dbReference type="EMBL" id="MCL9809074.1"/>
    </source>
</evidence>
<evidence type="ECO:0000313" key="2">
    <source>
        <dbReference type="Proteomes" id="UP001317191"/>
    </source>
</evidence>
<accession>A0ABT0TNK6</accession>
<organism evidence="1 2">
    <name type="scientific">Flavobacterium luminosum</name>
    <dbReference type="NCBI Taxonomy" id="2949086"/>
    <lineage>
        <taxon>Bacteria</taxon>
        <taxon>Pseudomonadati</taxon>
        <taxon>Bacteroidota</taxon>
        <taxon>Flavobacteriia</taxon>
        <taxon>Flavobacteriales</taxon>
        <taxon>Flavobacteriaceae</taxon>
        <taxon>Flavobacterium</taxon>
    </lineage>
</organism>
<keyword evidence="2" id="KW-1185">Reference proteome</keyword>
<proteinExistence type="predicted"/>
<name>A0ABT0TNK6_9FLAO</name>
<reference evidence="1 2" key="1">
    <citation type="submission" date="2022-05" db="EMBL/GenBank/DDBJ databases">
        <title>Flavobacterium sp., isolated from activated sludge.</title>
        <authorList>
            <person name="Ran Q."/>
        </authorList>
    </citation>
    <scope>NUCLEOTIDE SEQUENCE [LARGE SCALE GENOMIC DNA]</scope>
    <source>
        <strain evidence="1 2">HXWNR70</strain>
    </source>
</reference>
<dbReference type="RefSeq" id="WP_250592482.1">
    <property type="nucleotide sequence ID" value="NZ_JAMLJM010000004.1"/>
</dbReference>
<sequence length="339" mass="40034">MLKFYTLTQEITPEHRRRIFPLLFDWCYLEDAELRNHFQQVATLEEAEVAILPIDLGYYLKHGQKKEEERFIQSAKEAHKKVWVYSGGDFGTTLSEEVTTFRLGGFHSKMNANTNVMPSFINDPYEVLLTGTWFPLTKTEKPTIGFVGNAEGSFNKWLKEFLIYGKQSLNRLLKKDPTDWQSFFPSSIIRFQMLQKIKESSRVQTDFIYRNKYRAGATNEEEKRKTSLAFYQNIEKNLYTFCLRGSGNFSVRFYETLMMGRIPLLIDTDVRLPFHDRIQWHQHCVLATRENYIEKLVDFHQQHSEQELKKIQESNRQLAKEVLNRKAYFIAISKEIMSS</sequence>